<evidence type="ECO:0000313" key="2">
    <source>
        <dbReference type="EMBL" id="RDX90485.1"/>
    </source>
</evidence>
<evidence type="ECO:0000259" key="1">
    <source>
        <dbReference type="Pfam" id="PF22936"/>
    </source>
</evidence>
<dbReference type="EMBL" id="QJKJ01005393">
    <property type="protein sequence ID" value="RDX90485.1"/>
    <property type="molecule type" value="Genomic_DNA"/>
</dbReference>
<dbReference type="Pfam" id="PF22936">
    <property type="entry name" value="Pol_BBD"/>
    <property type="match status" value="1"/>
</dbReference>
<feature type="non-terminal residue" evidence="2">
    <location>
        <position position="1"/>
    </location>
</feature>
<proteinExistence type="predicted"/>
<name>A0A371GIV8_MUCPR</name>
<gene>
    <name evidence="2" type="ORF">CR513_27642</name>
</gene>
<organism evidence="2 3">
    <name type="scientific">Mucuna pruriens</name>
    <name type="common">Velvet bean</name>
    <name type="synonym">Dolichos pruriens</name>
    <dbReference type="NCBI Taxonomy" id="157652"/>
    <lineage>
        <taxon>Eukaryota</taxon>
        <taxon>Viridiplantae</taxon>
        <taxon>Streptophyta</taxon>
        <taxon>Embryophyta</taxon>
        <taxon>Tracheophyta</taxon>
        <taxon>Spermatophyta</taxon>
        <taxon>Magnoliopsida</taxon>
        <taxon>eudicotyledons</taxon>
        <taxon>Gunneridae</taxon>
        <taxon>Pentapetalae</taxon>
        <taxon>rosids</taxon>
        <taxon>fabids</taxon>
        <taxon>Fabales</taxon>
        <taxon>Fabaceae</taxon>
        <taxon>Papilionoideae</taxon>
        <taxon>50 kb inversion clade</taxon>
        <taxon>NPAAA clade</taxon>
        <taxon>indigoferoid/millettioid clade</taxon>
        <taxon>Phaseoleae</taxon>
        <taxon>Mucuna</taxon>
    </lineage>
</organism>
<dbReference type="Proteomes" id="UP000257109">
    <property type="component" value="Unassembled WGS sequence"/>
</dbReference>
<reference evidence="2" key="1">
    <citation type="submission" date="2018-05" db="EMBL/GenBank/DDBJ databases">
        <title>Draft genome of Mucuna pruriens seed.</title>
        <authorList>
            <person name="Nnadi N.E."/>
            <person name="Vos R."/>
            <person name="Hasami M.H."/>
            <person name="Devisetty U.K."/>
            <person name="Aguiy J.C."/>
        </authorList>
    </citation>
    <scope>NUCLEOTIDE SEQUENCE [LARGE SCALE GENOMIC DNA]</scope>
    <source>
        <strain evidence="2">JCA_2017</strain>
    </source>
</reference>
<evidence type="ECO:0000313" key="3">
    <source>
        <dbReference type="Proteomes" id="UP000257109"/>
    </source>
</evidence>
<sequence length="68" mass="7368">MGNHVTSKIVGIGEVTLITENGNKLVLKEVRHVPEIRLNLLSIGKLDDAGMNNQFGGGKWKLSRGSLI</sequence>
<accession>A0A371GIV8</accession>
<protein>
    <recommendedName>
        <fullName evidence="1">Retrovirus-related Pol polyprotein from transposon TNT 1-94-like beta-barrel domain-containing protein</fullName>
    </recommendedName>
</protein>
<feature type="domain" description="Retrovirus-related Pol polyprotein from transposon TNT 1-94-like beta-barrel" evidence="1">
    <location>
        <begin position="1"/>
        <end position="51"/>
    </location>
</feature>
<dbReference type="InterPro" id="IPR054722">
    <property type="entry name" value="PolX-like_BBD"/>
</dbReference>
<keyword evidence="3" id="KW-1185">Reference proteome</keyword>
<comment type="caution">
    <text evidence="2">The sequence shown here is derived from an EMBL/GenBank/DDBJ whole genome shotgun (WGS) entry which is preliminary data.</text>
</comment>
<dbReference type="AlphaFoldDB" id="A0A371GIV8"/>
<feature type="non-terminal residue" evidence="2">
    <location>
        <position position="68"/>
    </location>
</feature>
<dbReference type="OrthoDB" id="1938800at2759"/>